<sequence length="58" mass="6359">MRWQRVPHLRGSFPGPGYAAVHFTREGSTWAGDKAQHPVPHLMTGWAVPLRLASNPGA</sequence>
<dbReference type="Proteomes" id="UP000712600">
    <property type="component" value="Unassembled WGS sequence"/>
</dbReference>
<evidence type="ECO:0000313" key="1">
    <source>
        <dbReference type="EMBL" id="KAF3512100.1"/>
    </source>
</evidence>
<gene>
    <name evidence="1" type="ORF">F2Q69_00008407</name>
</gene>
<dbReference type="AlphaFoldDB" id="A0A8S9PA66"/>
<dbReference type="EMBL" id="QGKX02001521">
    <property type="protein sequence ID" value="KAF3512100.1"/>
    <property type="molecule type" value="Genomic_DNA"/>
</dbReference>
<accession>A0A8S9PA66</accession>
<reference evidence="1" key="1">
    <citation type="submission" date="2019-12" db="EMBL/GenBank/DDBJ databases">
        <title>Genome sequencing and annotation of Brassica cretica.</title>
        <authorList>
            <person name="Studholme D.J."/>
            <person name="Sarris P."/>
        </authorList>
    </citation>
    <scope>NUCLEOTIDE SEQUENCE</scope>
    <source>
        <strain evidence="1">PFS-109/04</strain>
        <tissue evidence="1">Leaf</tissue>
    </source>
</reference>
<comment type="caution">
    <text evidence="1">The sequence shown here is derived from an EMBL/GenBank/DDBJ whole genome shotgun (WGS) entry which is preliminary data.</text>
</comment>
<proteinExistence type="predicted"/>
<name>A0A8S9PA66_BRACR</name>
<evidence type="ECO:0000313" key="2">
    <source>
        <dbReference type="Proteomes" id="UP000712600"/>
    </source>
</evidence>
<protein>
    <submittedName>
        <fullName evidence="1">Uncharacterized protein</fullName>
    </submittedName>
</protein>
<organism evidence="1 2">
    <name type="scientific">Brassica cretica</name>
    <name type="common">Mustard</name>
    <dbReference type="NCBI Taxonomy" id="69181"/>
    <lineage>
        <taxon>Eukaryota</taxon>
        <taxon>Viridiplantae</taxon>
        <taxon>Streptophyta</taxon>
        <taxon>Embryophyta</taxon>
        <taxon>Tracheophyta</taxon>
        <taxon>Spermatophyta</taxon>
        <taxon>Magnoliopsida</taxon>
        <taxon>eudicotyledons</taxon>
        <taxon>Gunneridae</taxon>
        <taxon>Pentapetalae</taxon>
        <taxon>rosids</taxon>
        <taxon>malvids</taxon>
        <taxon>Brassicales</taxon>
        <taxon>Brassicaceae</taxon>
        <taxon>Brassiceae</taxon>
        <taxon>Brassica</taxon>
    </lineage>
</organism>